<dbReference type="SUPFAM" id="SSF52540">
    <property type="entry name" value="P-loop containing nucleoside triphosphate hydrolases"/>
    <property type="match status" value="1"/>
</dbReference>
<accession>A0ABV4H365</accession>
<organism evidence="1 2">
    <name type="scientific">Kineococcus halophytocola</name>
    <dbReference type="NCBI Taxonomy" id="3234027"/>
    <lineage>
        <taxon>Bacteria</taxon>
        <taxon>Bacillati</taxon>
        <taxon>Actinomycetota</taxon>
        <taxon>Actinomycetes</taxon>
        <taxon>Kineosporiales</taxon>
        <taxon>Kineosporiaceae</taxon>
        <taxon>Kineococcus</taxon>
    </lineage>
</organism>
<protein>
    <recommendedName>
        <fullName evidence="3">AAA family ATPase</fullName>
    </recommendedName>
</protein>
<reference evidence="1 2" key="1">
    <citation type="submission" date="2024-07" db="EMBL/GenBank/DDBJ databases">
        <authorList>
            <person name="Thanompreechachai J."/>
            <person name="Duangmal K."/>
        </authorList>
    </citation>
    <scope>NUCLEOTIDE SEQUENCE [LARGE SCALE GENOMIC DNA]</scope>
    <source>
        <strain evidence="1 2">LSe6-4</strain>
    </source>
</reference>
<sequence length="221" mass="23529">MDPGRLAHVRWLGGGSGAGKSTVAGELARRYGVEVYDTDAAMADHVRRLSPGSAPLLHRFLAMSMDERWVLRDPVEMLETFPWFAGEGFELVVADLLARPAGRVVVVEGFRLLPRWVLPLLPGAGAGGGAGAGAVWLLPTPSFRAWAFRERGSEGEIAGRTSDPPRALGNLLARDALFTDRLAAELAGCAPGAVVGVDGRRPLEVLVEDVAARFGLRSPAR</sequence>
<proteinExistence type="predicted"/>
<dbReference type="Proteomes" id="UP001565927">
    <property type="component" value="Unassembled WGS sequence"/>
</dbReference>
<evidence type="ECO:0000313" key="1">
    <source>
        <dbReference type="EMBL" id="MEZ0166013.1"/>
    </source>
</evidence>
<evidence type="ECO:0000313" key="2">
    <source>
        <dbReference type="Proteomes" id="UP001565927"/>
    </source>
</evidence>
<dbReference type="EMBL" id="JBGFTU010000017">
    <property type="protein sequence ID" value="MEZ0166013.1"/>
    <property type="molecule type" value="Genomic_DNA"/>
</dbReference>
<dbReference type="Gene3D" id="3.40.50.300">
    <property type="entry name" value="P-loop containing nucleotide triphosphate hydrolases"/>
    <property type="match status" value="1"/>
</dbReference>
<name>A0ABV4H365_9ACTN</name>
<comment type="caution">
    <text evidence="1">The sequence shown here is derived from an EMBL/GenBank/DDBJ whole genome shotgun (WGS) entry which is preliminary data.</text>
</comment>
<dbReference type="InterPro" id="IPR027417">
    <property type="entry name" value="P-loop_NTPase"/>
</dbReference>
<dbReference type="RefSeq" id="WP_370442239.1">
    <property type="nucleotide sequence ID" value="NZ_JBGFTU010000017.1"/>
</dbReference>
<gene>
    <name evidence="1" type="ORF">AB2L27_14735</name>
</gene>
<evidence type="ECO:0008006" key="3">
    <source>
        <dbReference type="Google" id="ProtNLM"/>
    </source>
</evidence>
<keyword evidence="2" id="KW-1185">Reference proteome</keyword>